<dbReference type="InterPro" id="IPR030947">
    <property type="entry name" value="EcfA_1"/>
</dbReference>
<dbReference type="GO" id="GO:0042626">
    <property type="term" value="F:ATPase-coupled transmembrane transporter activity"/>
    <property type="evidence" value="ECO:0007669"/>
    <property type="project" value="TreeGrafter"/>
</dbReference>
<keyword evidence="5" id="KW-0547">Nucleotide-binding</keyword>
<evidence type="ECO:0000256" key="4">
    <source>
        <dbReference type="ARBA" id="ARBA00022475"/>
    </source>
</evidence>
<evidence type="ECO:0000256" key="7">
    <source>
        <dbReference type="ARBA" id="ARBA00022967"/>
    </source>
</evidence>
<keyword evidence="4" id="KW-1003">Cell membrane</keyword>
<dbReference type="PROSITE" id="PS50893">
    <property type="entry name" value="ABC_TRANSPORTER_2"/>
    <property type="match status" value="1"/>
</dbReference>
<keyword evidence="8" id="KW-0472">Membrane</keyword>
<dbReference type="AlphaFoldDB" id="A0AB35U3C3"/>
<dbReference type="InterPro" id="IPR050095">
    <property type="entry name" value="ECF_ABC_transporter_ATP-bd"/>
</dbReference>
<dbReference type="PROSITE" id="PS00211">
    <property type="entry name" value="ABC_TRANSPORTER_1"/>
    <property type="match status" value="1"/>
</dbReference>
<comment type="similarity">
    <text evidence="2">Belongs to the ABC transporter superfamily.</text>
</comment>
<evidence type="ECO:0000256" key="8">
    <source>
        <dbReference type="ARBA" id="ARBA00023136"/>
    </source>
</evidence>
<evidence type="ECO:0000313" key="10">
    <source>
        <dbReference type="EMBL" id="MDX8419424.1"/>
    </source>
</evidence>
<dbReference type="InterPro" id="IPR017871">
    <property type="entry name" value="ABC_transporter-like_CS"/>
</dbReference>
<feature type="domain" description="ABC transporter" evidence="9">
    <location>
        <begin position="4"/>
        <end position="237"/>
    </location>
</feature>
<dbReference type="NCBIfam" id="NF010167">
    <property type="entry name" value="PRK13648.1"/>
    <property type="match status" value="1"/>
</dbReference>
<protein>
    <submittedName>
        <fullName evidence="10">Energy-coupling factor transporter ATPase</fullName>
    </submittedName>
</protein>
<dbReference type="CDD" id="cd03225">
    <property type="entry name" value="ABC_cobalt_CbiO_domain1"/>
    <property type="match status" value="1"/>
</dbReference>
<name>A0AB35U3C3_9FIRM</name>
<dbReference type="SUPFAM" id="SSF52540">
    <property type="entry name" value="P-loop containing nucleoside triphosphate hydrolases"/>
    <property type="match status" value="1"/>
</dbReference>
<dbReference type="PANTHER" id="PTHR43553:SF24">
    <property type="entry name" value="ENERGY-COUPLING FACTOR TRANSPORTER ATP-BINDING PROTEIN ECFA1"/>
    <property type="match status" value="1"/>
</dbReference>
<proteinExistence type="inferred from homology"/>
<dbReference type="InterPro" id="IPR027417">
    <property type="entry name" value="P-loop_NTPase"/>
</dbReference>
<dbReference type="NCBIfam" id="TIGR04520">
    <property type="entry name" value="ECF_ATPase_1"/>
    <property type="match status" value="1"/>
</dbReference>
<organism evidence="10 11">
    <name type="scientific">Grylomicrobium aquisgranensis</name>
    <dbReference type="NCBI Taxonomy" id="2926318"/>
    <lineage>
        <taxon>Bacteria</taxon>
        <taxon>Bacillati</taxon>
        <taxon>Bacillota</taxon>
        <taxon>Erysipelotrichia</taxon>
        <taxon>Erysipelotrichales</taxon>
        <taxon>Erysipelotrichaceae</taxon>
        <taxon>Grylomicrobium</taxon>
    </lineage>
</organism>
<evidence type="ECO:0000259" key="9">
    <source>
        <dbReference type="PROSITE" id="PS50893"/>
    </source>
</evidence>
<accession>A0AB35U3C3</accession>
<keyword evidence="3" id="KW-0813">Transport</keyword>
<dbReference type="FunFam" id="3.40.50.300:FF:000224">
    <property type="entry name" value="Energy-coupling factor transporter ATP-binding protein EcfA"/>
    <property type="match status" value="1"/>
</dbReference>
<reference evidence="10 11" key="1">
    <citation type="submission" date="2022-03" db="EMBL/GenBank/DDBJ databases">
        <title>Novel taxa within the pig intestine.</title>
        <authorList>
            <person name="Wylensek D."/>
            <person name="Bishof K."/>
            <person name="Afrizal A."/>
            <person name="Clavel T."/>
        </authorList>
    </citation>
    <scope>NUCLEOTIDE SEQUENCE [LARGE SCALE GENOMIC DNA]</scope>
    <source>
        <strain evidence="10 11">CLA-KB-P133</strain>
    </source>
</reference>
<dbReference type="RefSeq" id="WP_108776174.1">
    <property type="nucleotide sequence ID" value="NZ_JALBUR010000008.1"/>
</dbReference>
<comment type="subcellular location">
    <subcellularLocation>
        <location evidence="1">Cell membrane</location>
        <topology evidence="1">Peripheral membrane protein</topology>
    </subcellularLocation>
</comment>
<dbReference type="Gene3D" id="3.40.50.300">
    <property type="entry name" value="P-loop containing nucleotide triphosphate hydrolases"/>
    <property type="match status" value="1"/>
</dbReference>
<evidence type="ECO:0000313" key="11">
    <source>
        <dbReference type="Proteomes" id="UP001286174"/>
    </source>
</evidence>
<dbReference type="GO" id="GO:0043190">
    <property type="term" value="C:ATP-binding cassette (ABC) transporter complex"/>
    <property type="evidence" value="ECO:0007669"/>
    <property type="project" value="TreeGrafter"/>
</dbReference>
<evidence type="ECO:0000256" key="1">
    <source>
        <dbReference type="ARBA" id="ARBA00004202"/>
    </source>
</evidence>
<evidence type="ECO:0000256" key="6">
    <source>
        <dbReference type="ARBA" id="ARBA00022840"/>
    </source>
</evidence>
<sequence>MSILQVKNLNFSYEEGVPTIRDVSFSVEEGSYTAIIGHNGSGKSTVAKLIAGLLDKSSGEITIDGLELNLENLNAIRSRVGVVFQNPDNQFIGSTVRDDIAFGLENHCVPHDEMEGIIDTYAAKVGMTKYLDHEPTHLSGGQKQRVAIAGVLAMKPKILIFDEATSMLDPQGRQEIRRVTKQLHEDRGLTILSITHDIDEVASSDQVIVMAGGRCVMQGTPAEIFRQEKKLKEIQLDIPFSLKLQEALRKRGVVLPRDLTIDSLLEDLCRYSSNM</sequence>
<keyword evidence="6" id="KW-0067">ATP-binding</keyword>
<gene>
    <name evidence="10" type="ORF">MOZ60_04860</name>
</gene>
<dbReference type="EMBL" id="JALBUR010000008">
    <property type="protein sequence ID" value="MDX8419424.1"/>
    <property type="molecule type" value="Genomic_DNA"/>
</dbReference>
<dbReference type="Proteomes" id="UP001286174">
    <property type="component" value="Unassembled WGS sequence"/>
</dbReference>
<dbReference type="GO" id="GO:0005524">
    <property type="term" value="F:ATP binding"/>
    <property type="evidence" value="ECO:0007669"/>
    <property type="project" value="UniProtKB-KW"/>
</dbReference>
<dbReference type="PANTHER" id="PTHR43553">
    <property type="entry name" value="HEAVY METAL TRANSPORTER"/>
    <property type="match status" value="1"/>
</dbReference>
<dbReference type="InterPro" id="IPR003593">
    <property type="entry name" value="AAA+_ATPase"/>
</dbReference>
<keyword evidence="7" id="KW-1278">Translocase</keyword>
<comment type="caution">
    <text evidence="10">The sequence shown here is derived from an EMBL/GenBank/DDBJ whole genome shotgun (WGS) entry which is preliminary data.</text>
</comment>
<evidence type="ECO:0000256" key="3">
    <source>
        <dbReference type="ARBA" id="ARBA00022448"/>
    </source>
</evidence>
<dbReference type="Pfam" id="PF00005">
    <property type="entry name" value="ABC_tran"/>
    <property type="match status" value="1"/>
</dbReference>
<evidence type="ECO:0000256" key="2">
    <source>
        <dbReference type="ARBA" id="ARBA00005417"/>
    </source>
</evidence>
<dbReference type="GO" id="GO:0016887">
    <property type="term" value="F:ATP hydrolysis activity"/>
    <property type="evidence" value="ECO:0007669"/>
    <property type="project" value="InterPro"/>
</dbReference>
<keyword evidence="11" id="KW-1185">Reference proteome</keyword>
<evidence type="ECO:0000256" key="5">
    <source>
        <dbReference type="ARBA" id="ARBA00022741"/>
    </source>
</evidence>
<dbReference type="InterPro" id="IPR003439">
    <property type="entry name" value="ABC_transporter-like_ATP-bd"/>
</dbReference>
<dbReference type="InterPro" id="IPR015856">
    <property type="entry name" value="ABC_transpr_CbiO/EcfA_su"/>
</dbReference>
<dbReference type="SMART" id="SM00382">
    <property type="entry name" value="AAA"/>
    <property type="match status" value="1"/>
</dbReference>